<dbReference type="Proteomes" id="UP000823674">
    <property type="component" value="Chromosome A03"/>
</dbReference>
<sequence>MNCYIVPAQEDSIPILAKETKTPNSETLATVNPAVPSIQDQTLQKMEKKAMGTKTVEPLPTIASKGKDTGSKELAAITCSSAPAIADYPASEQSDHTVSVNHNLSKGSLYVDLSTDRDLPEQQSSTASSSDTSTSADDGDPDDDSDGFIEYFSKRHQK</sequence>
<protein>
    <submittedName>
        <fullName evidence="2">Uncharacterized protein</fullName>
    </submittedName>
</protein>
<feature type="non-terminal residue" evidence="2">
    <location>
        <position position="158"/>
    </location>
</feature>
<comment type="caution">
    <text evidence="2">The sequence shown here is derived from an EMBL/GenBank/DDBJ whole genome shotgun (WGS) entry which is preliminary data.</text>
</comment>
<proteinExistence type="predicted"/>
<organism evidence="2 3">
    <name type="scientific">Brassica rapa subsp. trilocularis</name>
    <dbReference type="NCBI Taxonomy" id="1813537"/>
    <lineage>
        <taxon>Eukaryota</taxon>
        <taxon>Viridiplantae</taxon>
        <taxon>Streptophyta</taxon>
        <taxon>Embryophyta</taxon>
        <taxon>Tracheophyta</taxon>
        <taxon>Spermatophyta</taxon>
        <taxon>Magnoliopsida</taxon>
        <taxon>eudicotyledons</taxon>
        <taxon>Gunneridae</taxon>
        <taxon>Pentapetalae</taxon>
        <taxon>rosids</taxon>
        <taxon>malvids</taxon>
        <taxon>Brassicales</taxon>
        <taxon>Brassicaceae</taxon>
        <taxon>Brassiceae</taxon>
        <taxon>Brassica</taxon>
    </lineage>
</organism>
<evidence type="ECO:0000313" key="2">
    <source>
        <dbReference type="EMBL" id="KAG5406391.1"/>
    </source>
</evidence>
<feature type="region of interest" description="Disordered" evidence="1">
    <location>
        <begin position="111"/>
        <end position="158"/>
    </location>
</feature>
<feature type="compositionally biased region" description="Low complexity" evidence="1">
    <location>
        <begin position="124"/>
        <end position="136"/>
    </location>
</feature>
<gene>
    <name evidence="2" type="primary">A03p049930.1_BraROA</name>
    <name evidence="2" type="ORF">IGI04_012510</name>
</gene>
<name>A0ABQ7N861_BRACM</name>
<accession>A0ABQ7N861</accession>
<evidence type="ECO:0000313" key="3">
    <source>
        <dbReference type="Proteomes" id="UP000823674"/>
    </source>
</evidence>
<evidence type="ECO:0000256" key="1">
    <source>
        <dbReference type="SAM" id="MobiDB-lite"/>
    </source>
</evidence>
<reference evidence="2 3" key="1">
    <citation type="submission" date="2021-03" db="EMBL/GenBank/DDBJ databases">
        <authorList>
            <person name="King G.J."/>
            <person name="Bancroft I."/>
            <person name="Baten A."/>
            <person name="Bloomfield J."/>
            <person name="Borpatragohain P."/>
            <person name="He Z."/>
            <person name="Irish N."/>
            <person name="Irwin J."/>
            <person name="Liu K."/>
            <person name="Mauleon R.P."/>
            <person name="Moore J."/>
            <person name="Morris R."/>
            <person name="Ostergaard L."/>
            <person name="Wang B."/>
            <person name="Wells R."/>
        </authorList>
    </citation>
    <scope>NUCLEOTIDE SEQUENCE [LARGE SCALE GENOMIC DNA]</scope>
    <source>
        <strain evidence="2">R-o-18</strain>
        <tissue evidence="2">Leaf</tissue>
    </source>
</reference>
<dbReference type="EMBL" id="JADBGQ010000003">
    <property type="protein sequence ID" value="KAG5406391.1"/>
    <property type="molecule type" value="Genomic_DNA"/>
</dbReference>
<feature type="compositionally biased region" description="Acidic residues" evidence="1">
    <location>
        <begin position="137"/>
        <end position="147"/>
    </location>
</feature>
<feature type="region of interest" description="Disordered" evidence="1">
    <location>
        <begin position="40"/>
        <end position="70"/>
    </location>
</feature>
<keyword evidence="3" id="KW-1185">Reference proteome</keyword>